<evidence type="ECO:0008006" key="3">
    <source>
        <dbReference type="Google" id="ProtNLM"/>
    </source>
</evidence>
<comment type="caution">
    <text evidence="1">The sequence shown here is derived from an EMBL/GenBank/DDBJ whole genome shotgun (WGS) entry which is preliminary data.</text>
</comment>
<protein>
    <recommendedName>
        <fullName evidence="3">DUF2634 domain-containing protein</fullName>
    </recommendedName>
</protein>
<dbReference type="InterPro" id="IPR020288">
    <property type="entry name" value="Sheath_initiator"/>
</dbReference>
<gene>
    <name evidence="1" type="ORF">EIY72_03785</name>
</gene>
<keyword evidence="2" id="KW-1185">Reference proteome</keyword>
<dbReference type="Pfam" id="PF10934">
    <property type="entry name" value="Sheath_initiator"/>
    <property type="match status" value="1"/>
</dbReference>
<accession>A0A1H2MV37</accession>
<dbReference type="Proteomes" id="UP000295254">
    <property type="component" value="Unassembled WGS sequence"/>
</dbReference>
<name>A0A1H2MV37_PSEVA</name>
<organism evidence="1 2">
    <name type="scientific">Pseudomonas vancouverensis</name>
    <dbReference type="NCBI Taxonomy" id="95300"/>
    <lineage>
        <taxon>Bacteria</taxon>
        <taxon>Pseudomonadati</taxon>
        <taxon>Pseudomonadota</taxon>
        <taxon>Gammaproteobacteria</taxon>
        <taxon>Pseudomonadales</taxon>
        <taxon>Pseudomonadaceae</taxon>
        <taxon>Pseudomonas</taxon>
    </lineage>
</organism>
<dbReference type="RefSeq" id="WP_093218223.1">
    <property type="nucleotide sequence ID" value="NZ_LT629803.1"/>
</dbReference>
<evidence type="ECO:0000313" key="2">
    <source>
        <dbReference type="Proteomes" id="UP000295254"/>
    </source>
</evidence>
<evidence type="ECO:0000313" key="1">
    <source>
        <dbReference type="EMBL" id="TDB67179.1"/>
    </source>
</evidence>
<dbReference type="OrthoDB" id="9812969at2"/>
<proteinExistence type="predicted"/>
<sequence>MTVRKLDDNGDIVTRGQQFLGGKEEIAQTVMTRLRLFLGEYFRDITDGTPWYEQILGKFASLSAAEAALRARIANTPGVIRLTSFSADFDINARRYSVTAGILTAFGLEEVTLDG</sequence>
<dbReference type="AlphaFoldDB" id="A0A1H2MV37"/>
<dbReference type="STRING" id="95300.SAMN05216558_1319"/>
<reference evidence="2" key="1">
    <citation type="journal article" date="2019" name="bioRxiv">
        <title>Bacterially produced spermidine induces plant systemic susceptibility to pathogens.</title>
        <authorList>
            <person name="Melnyk R.A."/>
            <person name="Beskrovnaya P.A."/>
            <person name="Liu Z."/>
            <person name="Song Y."/>
            <person name="Haney C.H."/>
        </authorList>
    </citation>
    <scope>NUCLEOTIDE SEQUENCE [LARGE SCALE GENOMIC DNA]</scope>
    <source>
        <strain evidence="2">Dha-51</strain>
    </source>
</reference>
<dbReference type="EMBL" id="RRZK01000005">
    <property type="protein sequence ID" value="TDB67179.1"/>
    <property type="molecule type" value="Genomic_DNA"/>
</dbReference>